<dbReference type="PANTHER" id="PTHR10050:SF51">
    <property type="entry name" value="PROTEIN O-MANNOSYL-TRANSFERASE 1"/>
    <property type="match status" value="1"/>
</dbReference>
<dbReference type="EC" id="2.4.1.109" evidence="4 14"/>
<dbReference type="EMBL" id="JADGJH010000205">
    <property type="protein sequence ID" value="KAJ3133821.1"/>
    <property type="molecule type" value="Genomic_DNA"/>
</dbReference>
<comment type="function">
    <text evidence="14">Transfers mannose from Dol-P-mannose to Ser or Thr residues on proteins.</text>
</comment>
<dbReference type="GO" id="GO:0005789">
    <property type="term" value="C:endoplasmic reticulum membrane"/>
    <property type="evidence" value="ECO:0007669"/>
    <property type="project" value="UniProtKB-SubCell"/>
</dbReference>
<feature type="domain" description="MIR" evidence="16">
    <location>
        <begin position="367"/>
        <end position="427"/>
    </location>
</feature>
<keyword evidence="6 14" id="KW-0808">Transferase</keyword>
<dbReference type="Pfam" id="PF16192">
    <property type="entry name" value="PMT_4TMC"/>
    <property type="match status" value="1"/>
</dbReference>
<feature type="domain" description="MIR" evidence="16">
    <location>
        <begin position="449"/>
        <end position="504"/>
    </location>
</feature>
<evidence type="ECO:0000313" key="18">
    <source>
        <dbReference type="Proteomes" id="UP001211907"/>
    </source>
</evidence>
<feature type="transmembrane region" description="Helical" evidence="14">
    <location>
        <begin position="227"/>
        <end position="245"/>
    </location>
</feature>
<dbReference type="InterPro" id="IPR027005">
    <property type="entry name" value="PMT-like"/>
</dbReference>
<feature type="transmembrane region" description="Helical" evidence="14">
    <location>
        <begin position="688"/>
        <end position="706"/>
    </location>
</feature>
<keyword evidence="11 14" id="KW-0472">Membrane</keyword>
<feature type="transmembrane region" description="Helical" evidence="14">
    <location>
        <begin position="281"/>
        <end position="299"/>
    </location>
</feature>
<evidence type="ECO:0000256" key="5">
    <source>
        <dbReference type="ARBA" id="ARBA00022676"/>
    </source>
</evidence>
<evidence type="ECO:0000256" key="1">
    <source>
        <dbReference type="ARBA" id="ARBA00004477"/>
    </source>
</evidence>
<dbReference type="CDD" id="cd23285">
    <property type="entry name" value="beta-trefoil_MIR_PMT4-like"/>
    <property type="match status" value="1"/>
</dbReference>
<evidence type="ECO:0000256" key="11">
    <source>
        <dbReference type="ARBA" id="ARBA00023136"/>
    </source>
</evidence>
<feature type="transmembrane region" description="Helical" evidence="14">
    <location>
        <begin position="650"/>
        <end position="668"/>
    </location>
</feature>
<dbReference type="GO" id="GO:0004169">
    <property type="term" value="F:dolichyl-phosphate-mannose-protein mannosyltransferase activity"/>
    <property type="evidence" value="ECO:0007669"/>
    <property type="project" value="UniProtKB-UniRule"/>
</dbReference>
<comment type="caution">
    <text evidence="17">The sequence shown here is derived from an EMBL/GenBank/DDBJ whole genome shotgun (WGS) entry which is preliminary data.</text>
</comment>
<evidence type="ECO:0000256" key="2">
    <source>
        <dbReference type="ARBA" id="ARBA00004922"/>
    </source>
</evidence>
<dbReference type="PANTHER" id="PTHR10050">
    <property type="entry name" value="DOLICHYL-PHOSPHATE-MANNOSE--PROTEIN MANNOSYLTRANSFERASE"/>
    <property type="match status" value="1"/>
</dbReference>
<evidence type="ECO:0000256" key="12">
    <source>
        <dbReference type="ARBA" id="ARBA00045085"/>
    </source>
</evidence>
<keyword evidence="10 14" id="KW-1133">Transmembrane helix</keyword>
<comment type="pathway">
    <text evidence="2 14">Protein modification; protein glycosylation.</text>
</comment>
<dbReference type="InterPro" id="IPR003342">
    <property type="entry name" value="ArnT-like_N"/>
</dbReference>
<feature type="transmembrane region" description="Helical" evidence="14">
    <location>
        <begin position="87"/>
        <end position="106"/>
    </location>
</feature>
<comment type="catalytic activity">
    <reaction evidence="12 14">
        <text>a di-trans,poly-cis-dolichyl beta-D-mannosyl phosphate + L-threonyl-[protein] = 3-O-(alpha-D-mannosyl)-L-threonyl-[protein] + a di-trans,poly-cis-dolichyl phosphate + H(+)</text>
        <dbReference type="Rhea" id="RHEA:53396"/>
        <dbReference type="Rhea" id="RHEA-COMP:11060"/>
        <dbReference type="Rhea" id="RHEA-COMP:13547"/>
        <dbReference type="Rhea" id="RHEA-COMP:19498"/>
        <dbReference type="Rhea" id="RHEA-COMP:19501"/>
        <dbReference type="ChEBI" id="CHEBI:15378"/>
        <dbReference type="ChEBI" id="CHEBI:30013"/>
        <dbReference type="ChEBI" id="CHEBI:57683"/>
        <dbReference type="ChEBI" id="CHEBI:58211"/>
        <dbReference type="ChEBI" id="CHEBI:137323"/>
        <dbReference type="EC" id="2.4.1.109"/>
    </reaction>
</comment>
<feature type="transmembrane region" description="Helical" evidence="14">
    <location>
        <begin position="770"/>
        <end position="794"/>
    </location>
</feature>
<dbReference type="PROSITE" id="PS50919">
    <property type="entry name" value="MIR"/>
    <property type="match status" value="2"/>
</dbReference>
<protein>
    <recommendedName>
        <fullName evidence="4 14">Dolichyl-phosphate-mannose--protein mannosyltransferase</fullName>
        <ecNumber evidence="4 14">2.4.1.109</ecNumber>
    </recommendedName>
</protein>
<accession>A0AAD5TCF4</accession>
<keyword evidence="9 14" id="KW-0256">Endoplasmic reticulum</keyword>
<evidence type="ECO:0000256" key="3">
    <source>
        <dbReference type="ARBA" id="ARBA00007222"/>
    </source>
</evidence>
<gene>
    <name evidence="17" type="ORF">HK100_004034</name>
</gene>
<evidence type="ECO:0000256" key="6">
    <source>
        <dbReference type="ARBA" id="ARBA00022679"/>
    </source>
</evidence>
<dbReference type="InterPro" id="IPR032421">
    <property type="entry name" value="PMT_4TMC"/>
</dbReference>
<evidence type="ECO:0000256" key="8">
    <source>
        <dbReference type="ARBA" id="ARBA00022737"/>
    </source>
</evidence>
<evidence type="ECO:0000256" key="13">
    <source>
        <dbReference type="ARBA" id="ARBA00045102"/>
    </source>
</evidence>
<keyword evidence="18" id="KW-1185">Reference proteome</keyword>
<organism evidence="17 18">
    <name type="scientific">Physocladia obscura</name>
    <dbReference type="NCBI Taxonomy" id="109957"/>
    <lineage>
        <taxon>Eukaryota</taxon>
        <taxon>Fungi</taxon>
        <taxon>Fungi incertae sedis</taxon>
        <taxon>Chytridiomycota</taxon>
        <taxon>Chytridiomycota incertae sedis</taxon>
        <taxon>Chytridiomycetes</taxon>
        <taxon>Chytridiales</taxon>
        <taxon>Chytriomycetaceae</taxon>
        <taxon>Physocladia</taxon>
    </lineage>
</organism>
<evidence type="ECO:0000256" key="7">
    <source>
        <dbReference type="ARBA" id="ARBA00022692"/>
    </source>
</evidence>
<feature type="transmembrane region" description="Helical" evidence="14">
    <location>
        <begin position="319"/>
        <end position="342"/>
    </location>
</feature>
<keyword evidence="8" id="KW-0677">Repeat</keyword>
<comment type="subcellular location">
    <subcellularLocation>
        <location evidence="1 14">Endoplasmic reticulum membrane</location>
        <topology evidence="1 14">Multi-pass membrane protein</topology>
    </subcellularLocation>
</comment>
<feature type="compositionally biased region" description="Low complexity" evidence="15">
    <location>
        <begin position="56"/>
        <end position="65"/>
    </location>
</feature>
<dbReference type="Gene3D" id="2.80.10.50">
    <property type="match status" value="1"/>
</dbReference>
<dbReference type="InterPro" id="IPR036300">
    <property type="entry name" value="MIR_dom_sf"/>
</dbReference>
<evidence type="ECO:0000256" key="4">
    <source>
        <dbReference type="ARBA" id="ARBA00012839"/>
    </source>
</evidence>
<feature type="transmembrane region" description="Helical" evidence="14">
    <location>
        <begin position="202"/>
        <end position="221"/>
    </location>
</feature>
<evidence type="ECO:0000259" key="16">
    <source>
        <dbReference type="PROSITE" id="PS50919"/>
    </source>
</evidence>
<feature type="region of interest" description="Disordered" evidence="15">
    <location>
        <begin position="1"/>
        <end position="28"/>
    </location>
</feature>
<feature type="transmembrane region" description="Helical" evidence="14">
    <location>
        <begin position="257"/>
        <end position="275"/>
    </location>
</feature>
<feature type="transmembrane region" description="Helical" evidence="14">
    <location>
        <begin position="718"/>
        <end position="737"/>
    </location>
</feature>
<comment type="similarity">
    <text evidence="3 14">Belongs to the glycosyltransferase 39 family.</text>
</comment>
<evidence type="ECO:0000256" key="10">
    <source>
        <dbReference type="ARBA" id="ARBA00022989"/>
    </source>
</evidence>
<dbReference type="Pfam" id="PF02815">
    <property type="entry name" value="MIR"/>
    <property type="match status" value="1"/>
</dbReference>
<feature type="transmembrane region" description="Helical" evidence="14">
    <location>
        <begin position="173"/>
        <end position="195"/>
    </location>
</feature>
<dbReference type="SUPFAM" id="SSF82109">
    <property type="entry name" value="MIR domain"/>
    <property type="match status" value="1"/>
</dbReference>
<dbReference type="AlphaFoldDB" id="A0AAD5TCF4"/>
<proteinExistence type="inferred from homology"/>
<dbReference type="Proteomes" id="UP001211907">
    <property type="component" value="Unassembled WGS sequence"/>
</dbReference>
<evidence type="ECO:0000256" key="14">
    <source>
        <dbReference type="RuleBase" id="RU367007"/>
    </source>
</evidence>
<evidence type="ECO:0000256" key="15">
    <source>
        <dbReference type="SAM" id="MobiDB-lite"/>
    </source>
</evidence>
<evidence type="ECO:0000256" key="9">
    <source>
        <dbReference type="ARBA" id="ARBA00022824"/>
    </source>
</evidence>
<keyword evidence="7 14" id="KW-0812">Transmembrane</keyword>
<reference evidence="17" key="1">
    <citation type="submission" date="2020-05" db="EMBL/GenBank/DDBJ databases">
        <title>Phylogenomic resolution of chytrid fungi.</title>
        <authorList>
            <person name="Stajich J.E."/>
            <person name="Amses K."/>
            <person name="Simmons R."/>
            <person name="Seto K."/>
            <person name="Myers J."/>
            <person name="Bonds A."/>
            <person name="Quandt C.A."/>
            <person name="Barry K."/>
            <person name="Liu P."/>
            <person name="Grigoriev I."/>
            <person name="Longcore J.E."/>
            <person name="James T.Y."/>
        </authorList>
    </citation>
    <scope>NUCLEOTIDE SEQUENCE</scope>
    <source>
        <strain evidence="17">JEL0513</strain>
    </source>
</reference>
<dbReference type="Pfam" id="PF02366">
    <property type="entry name" value="PMT"/>
    <property type="match status" value="1"/>
</dbReference>
<keyword evidence="5 14" id="KW-0328">Glycosyltransferase</keyword>
<name>A0AAD5TCF4_9FUNG</name>
<dbReference type="SMART" id="SM00472">
    <property type="entry name" value="MIR"/>
    <property type="match status" value="3"/>
</dbReference>
<evidence type="ECO:0000313" key="17">
    <source>
        <dbReference type="EMBL" id="KAJ3133821.1"/>
    </source>
</evidence>
<feature type="region of interest" description="Disordered" evidence="15">
    <location>
        <begin position="51"/>
        <end position="70"/>
    </location>
</feature>
<comment type="catalytic activity">
    <reaction evidence="13 14">
        <text>a di-trans,poly-cis-dolichyl beta-D-mannosyl phosphate + L-seryl-[protein] = 3-O-(alpha-D-mannosyl)-L-seryl-[protein] + a di-trans,poly-cis-dolichyl phosphate + H(+)</text>
        <dbReference type="Rhea" id="RHEA:17377"/>
        <dbReference type="Rhea" id="RHEA-COMP:9863"/>
        <dbReference type="Rhea" id="RHEA-COMP:13546"/>
        <dbReference type="Rhea" id="RHEA-COMP:19498"/>
        <dbReference type="Rhea" id="RHEA-COMP:19501"/>
        <dbReference type="ChEBI" id="CHEBI:15378"/>
        <dbReference type="ChEBI" id="CHEBI:29999"/>
        <dbReference type="ChEBI" id="CHEBI:57683"/>
        <dbReference type="ChEBI" id="CHEBI:58211"/>
        <dbReference type="ChEBI" id="CHEBI:137321"/>
        <dbReference type="EC" id="2.4.1.109"/>
    </reaction>
</comment>
<sequence>MTAELKKRAGKGIKNIDSANGNGKEKDRDNIFLSATSNGLDASKAIVDSEKKREINNNSNSNSKNSSKDSVDTLVQEAHAREIEWSWLWLVGLAFVVVLSLVTRMYRIQNPAKVVFDEVHFGKFASYYLRGEYYFDVHPPLGKLLLAAVAAAAGYDGHYLFDEIGDDYAAHGVPFVAMRLFPALCGALIPPFCFLSLKELGLSFSASFWGALILIFDNALITQSRLILLDSMLLLFGVTSIYAWIRFYKERQSPFSLSWWLWLSLTGVSLALTLGVKMVGLFTIAVVGVAVLFDLWRILDIEHGLSMTQFYKHFAARSLCLIVLPISLYLSFFYIHFALLPYTGPGDAFMSPRFQSTLSGNEIMAKSVSVPYTSQITLKNKNQGVFLHSHDAKYPLTYENGHVSSEGQQVTGYHHPDGNNVWEIFPADQSLYSAAPEYFPTATEKERGLRYVKNGDLVRLRHVGTQKYLLTHDVASPLTSTNMEITAVEGDERYAETLWKISTTDGKVGDKIYSMRSHFTFISVPHSVALHPNSILPEWGFAQIEMNGEKKLESKGNVWYFDEIIHDTIIDGVDKYEPQIVQSSRKAAGTMPFILKFLELQNVMFVQNAGLTTSHPYSSSPNEWPFVIRGISFWETKEGLRQIYLLGNPFIWWFCIASVGVYAGIWLVDRIVFRRQVDLLGPSLRRWFDNAIGFLFLAWLLHYIPFFLMGRMLFLHHYLPSFIFSTMLAAALMDFVFRLSRERGPETIIEDKEAALRVPMFVWAHKSGPFGSVLFVGVLGGTLSAFLWSFAYFAPLSYGSGFPVVEDIRERKWFKAWDFQHA</sequence>
<dbReference type="InterPro" id="IPR016093">
    <property type="entry name" value="MIR_motif"/>
</dbReference>